<evidence type="ECO:0000313" key="4">
    <source>
        <dbReference type="EMBL" id="CAD8697038.1"/>
    </source>
</evidence>
<protein>
    <recommendedName>
        <fullName evidence="5">Protein-tyrosine-phosphatase</fullName>
    </recommendedName>
</protein>
<feature type="domain" description="Tyrosine-protein phosphatase" evidence="2">
    <location>
        <begin position="53"/>
        <end position="358"/>
    </location>
</feature>
<dbReference type="PANTHER" id="PTHR19134">
    <property type="entry name" value="RECEPTOR-TYPE TYROSINE-PROTEIN PHOSPHATASE"/>
    <property type="match status" value="1"/>
</dbReference>
<feature type="compositionally biased region" description="Gly residues" evidence="1">
    <location>
        <begin position="365"/>
        <end position="381"/>
    </location>
</feature>
<dbReference type="PROSITE" id="PS50056">
    <property type="entry name" value="TYR_PHOSPHATASE_2"/>
    <property type="match status" value="1"/>
</dbReference>
<evidence type="ECO:0008006" key="5">
    <source>
        <dbReference type="Google" id="ProtNLM"/>
    </source>
</evidence>
<dbReference type="AlphaFoldDB" id="A0A7S0S6A6"/>
<organism evidence="4">
    <name type="scientific">Chlamydomonas leiostraca</name>
    <dbReference type="NCBI Taxonomy" id="1034604"/>
    <lineage>
        <taxon>Eukaryota</taxon>
        <taxon>Viridiplantae</taxon>
        <taxon>Chlorophyta</taxon>
        <taxon>core chlorophytes</taxon>
        <taxon>Chlorophyceae</taxon>
        <taxon>CS clade</taxon>
        <taxon>Chlamydomonadales</taxon>
        <taxon>Chlamydomonadaceae</taxon>
        <taxon>Chlamydomonas</taxon>
    </lineage>
</organism>
<dbReference type="InterPro" id="IPR000242">
    <property type="entry name" value="PTP_cat"/>
</dbReference>
<feature type="region of interest" description="Disordered" evidence="1">
    <location>
        <begin position="363"/>
        <end position="391"/>
    </location>
</feature>
<reference evidence="4" key="1">
    <citation type="submission" date="2021-01" db="EMBL/GenBank/DDBJ databases">
        <authorList>
            <person name="Corre E."/>
            <person name="Pelletier E."/>
            <person name="Niang G."/>
            <person name="Scheremetjew M."/>
            <person name="Finn R."/>
            <person name="Kale V."/>
            <person name="Holt S."/>
            <person name="Cochrane G."/>
            <person name="Meng A."/>
            <person name="Brown T."/>
            <person name="Cohen L."/>
        </authorList>
    </citation>
    <scope>NUCLEOTIDE SEQUENCE</scope>
    <source>
        <strain evidence="4">SAG 11-49</strain>
    </source>
</reference>
<dbReference type="PANTHER" id="PTHR19134:SF449">
    <property type="entry name" value="TYROSINE-PROTEIN PHOSPHATASE 1"/>
    <property type="match status" value="1"/>
</dbReference>
<dbReference type="EMBL" id="HBFB01037767">
    <property type="protein sequence ID" value="CAD8697038.1"/>
    <property type="molecule type" value="Transcribed_RNA"/>
</dbReference>
<dbReference type="InterPro" id="IPR003595">
    <property type="entry name" value="Tyr_Pase_cat"/>
</dbReference>
<sequence length="391" mass="42041">MHTVMMAHGPPAIPAISQLHSGGHMASAAISPDDVYREALATVEQRLLDSRQLSAEYRAVQALDRRIDHATSVASAYASCNRYFNVLPYNYNQVQLCSGSTYINASHVRCSDRISSQDFAYIATQGPLPSTISDFWAMVLEHRVPFIVMLTNVVERGVTKCACYFPEREGMSIQCEEGLQVTATSLQKSQDAQMTVRVLRLTRPGSTPLTVQHYHYHAWPDHGTPEESHAIRRVCLALQRAREDVQAAGCAAASSNNGAPANEAAVASTRFPRPQAVVHCSAGIGRTGTFVAVDIVCQRLHKLAARARCGGLPGHALPKALSEALDLPTLVHELRQQRMGMVQTLEQYCFIYSALHEELEHALGGSSGSGNSGGGGGGAGSAGADARAPPR</sequence>
<proteinExistence type="predicted"/>
<dbReference type="PRINTS" id="PR00700">
    <property type="entry name" value="PRTYPHPHTASE"/>
</dbReference>
<evidence type="ECO:0000259" key="3">
    <source>
        <dbReference type="PROSITE" id="PS50056"/>
    </source>
</evidence>
<evidence type="ECO:0000256" key="1">
    <source>
        <dbReference type="SAM" id="MobiDB-lite"/>
    </source>
</evidence>
<dbReference type="CDD" id="cd18533">
    <property type="entry name" value="PTP_fungal"/>
    <property type="match status" value="1"/>
</dbReference>
<dbReference type="PROSITE" id="PS50055">
    <property type="entry name" value="TYR_PHOSPHATASE_PTP"/>
    <property type="match status" value="1"/>
</dbReference>
<name>A0A7S0S6A6_9CHLO</name>
<dbReference type="SMART" id="SM00404">
    <property type="entry name" value="PTPc_motif"/>
    <property type="match status" value="1"/>
</dbReference>
<dbReference type="InterPro" id="IPR016130">
    <property type="entry name" value="Tyr_Pase_AS"/>
</dbReference>
<evidence type="ECO:0000259" key="2">
    <source>
        <dbReference type="PROSITE" id="PS50055"/>
    </source>
</evidence>
<dbReference type="SMART" id="SM00194">
    <property type="entry name" value="PTPc"/>
    <property type="match status" value="1"/>
</dbReference>
<accession>A0A7S0S6A6</accession>
<dbReference type="Gene3D" id="3.90.190.10">
    <property type="entry name" value="Protein tyrosine phosphatase superfamily"/>
    <property type="match status" value="1"/>
</dbReference>
<gene>
    <name evidence="4" type="ORF">CLEI1391_LOCUS21225</name>
</gene>
<dbReference type="InterPro" id="IPR029021">
    <property type="entry name" value="Prot-tyrosine_phosphatase-like"/>
</dbReference>
<dbReference type="InterPro" id="IPR050348">
    <property type="entry name" value="Protein-Tyr_Phosphatase"/>
</dbReference>
<dbReference type="Pfam" id="PF00102">
    <property type="entry name" value="Y_phosphatase"/>
    <property type="match status" value="1"/>
</dbReference>
<dbReference type="GO" id="GO:0004725">
    <property type="term" value="F:protein tyrosine phosphatase activity"/>
    <property type="evidence" value="ECO:0007669"/>
    <property type="project" value="InterPro"/>
</dbReference>
<dbReference type="SUPFAM" id="SSF52799">
    <property type="entry name" value="(Phosphotyrosine protein) phosphatases II"/>
    <property type="match status" value="1"/>
</dbReference>
<dbReference type="InterPro" id="IPR000387">
    <property type="entry name" value="Tyr_Pase_dom"/>
</dbReference>
<dbReference type="PROSITE" id="PS00383">
    <property type="entry name" value="TYR_PHOSPHATASE_1"/>
    <property type="match status" value="1"/>
</dbReference>
<feature type="domain" description="Tyrosine specific protein phosphatases" evidence="3">
    <location>
        <begin position="274"/>
        <end position="349"/>
    </location>
</feature>